<reference evidence="1 2" key="1">
    <citation type="submission" date="2020-12" db="EMBL/GenBank/DDBJ databases">
        <authorList>
            <person name="Kusuma A.B."/>
            <person name="Nouioui I."/>
            <person name="Goodfellow M."/>
        </authorList>
    </citation>
    <scope>NUCLEOTIDE SEQUENCE [LARGE SCALE GENOMIC DNA]</scope>
    <source>
        <strain evidence="1 2">DSM 41764</strain>
    </source>
</reference>
<dbReference type="RefSeq" id="WP_198274912.1">
    <property type="nucleotide sequence ID" value="NZ_BAAAIF010000018.1"/>
</dbReference>
<organism evidence="1 2">
    <name type="scientific">Streptomyces javensis</name>
    <dbReference type="NCBI Taxonomy" id="114698"/>
    <lineage>
        <taxon>Bacteria</taxon>
        <taxon>Bacillati</taxon>
        <taxon>Actinomycetota</taxon>
        <taxon>Actinomycetes</taxon>
        <taxon>Kitasatosporales</taxon>
        <taxon>Streptomycetaceae</taxon>
        <taxon>Streptomyces</taxon>
        <taxon>Streptomyces violaceusniger group</taxon>
    </lineage>
</organism>
<accession>A0ABS0R439</accession>
<dbReference type="Proteomes" id="UP000638849">
    <property type="component" value="Unassembled WGS sequence"/>
</dbReference>
<keyword evidence="2" id="KW-1185">Reference proteome</keyword>
<dbReference type="EMBL" id="JAEEAQ010000005">
    <property type="protein sequence ID" value="MBI0311626.1"/>
    <property type="molecule type" value="Genomic_DNA"/>
</dbReference>
<gene>
    <name evidence="1" type="ORF">JBF12_00955</name>
</gene>
<proteinExistence type="predicted"/>
<evidence type="ECO:0000313" key="2">
    <source>
        <dbReference type="Proteomes" id="UP000638849"/>
    </source>
</evidence>
<sequence length="162" mass="17746">MSTASAERRAAERAGLWKAARGKPPHYSRALFGAGWTCVACPLDDCDWHHDDPVTHPSDPADLETKVREHLESHDLVDFLRSLQTARTATEAVRESSDRAWDVVNLHRLRAVHRGEHPTTDPVAQMLSAALVGTAEHEDVRRELATLSEGVAGAQNIASGSR</sequence>
<name>A0ABS0R439_9ACTN</name>
<comment type="caution">
    <text evidence="1">The sequence shown here is derived from an EMBL/GenBank/DDBJ whole genome shotgun (WGS) entry which is preliminary data.</text>
</comment>
<evidence type="ECO:0000313" key="1">
    <source>
        <dbReference type="EMBL" id="MBI0311626.1"/>
    </source>
</evidence>
<protein>
    <recommendedName>
        <fullName evidence="3">HNH endonuclease</fullName>
    </recommendedName>
</protein>
<evidence type="ECO:0008006" key="3">
    <source>
        <dbReference type="Google" id="ProtNLM"/>
    </source>
</evidence>